<organism evidence="1 2">
    <name type="scientific">Caenorhabditis japonica</name>
    <dbReference type="NCBI Taxonomy" id="281687"/>
    <lineage>
        <taxon>Eukaryota</taxon>
        <taxon>Metazoa</taxon>
        <taxon>Ecdysozoa</taxon>
        <taxon>Nematoda</taxon>
        <taxon>Chromadorea</taxon>
        <taxon>Rhabditida</taxon>
        <taxon>Rhabditina</taxon>
        <taxon>Rhabditomorpha</taxon>
        <taxon>Rhabditoidea</taxon>
        <taxon>Rhabditidae</taxon>
        <taxon>Peloderinae</taxon>
        <taxon>Caenorhabditis</taxon>
    </lineage>
</organism>
<proteinExistence type="predicted"/>
<dbReference type="EnsemblMetazoa" id="CJA07601a.1">
    <property type="protein sequence ID" value="CJA07601a.1"/>
    <property type="gene ID" value="WBGene00126805"/>
</dbReference>
<evidence type="ECO:0000313" key="2">
    <source>
        <dbReference type="Proteomes" id="UP000005237"/>
    </source>
</evidence>
<name>A0A8R1DNF5_CAEJA</name>
<reference evidence="1" key="2">
    <citation type="submission" date="2022-06" db="UniProtKB">
        <authorList>
            <consortium name="EnsemblMetazoa"/>
        </authorList>
    </citation>
    <scope>IDENTIFICATION</scope>
    <source>
        <strain evidence="1">DF5081</strain>
    </source>
</reference>
<dbReference type="Proteomes" id="UP000005237">
    <property type="component" value="Unassembled WGS sequence"/>
</dbReference>
<reference evidence="2" key="1">
    <citation type="submission" date="2010-08" db="EMBL/GenBank/DDBJ databases">
        <authorList>
            <consortium name="Caenorhabditis japonica Sequencing Consortium"/>
            <person name="Wilson R.K."/>
        </authorList>
    </citation>
    <scope>NUCLEOTIDE SEQUENCE [LARGE SCALE GENOMIC DNA]</scope>
    <source>
        <strain evidence="2">DF5081</strain>
    </source>
</reference>
<dbReference type="PANTHER" id="PTHR21439">
    <property type="entry name" value="OXIDORED-NITRO DOMAIN-CONTAINING PROTEIN"/>
    <property type="match status" value="1"/>
</dbReference>
<dbReference type="GO" id="GO:0005737">
    <property type="term" value="C:cytoplasm"/>
    <property type="evidence" value="ECO:0007669"/>
    <property type="project" value="TreeGrafter"/>
</dbReference>
<dbReference type="GO" id="GO:0005886">
    <property type="term" value="C:plasma membrane"/>
    <property type="evidence" value="ECO:0007669"/>
    <property type="project" value="TreeGrafter"/>
</dbReference>
<protein>
    <submittedName>
        <fullName evidence="1">Uncharacterized protein</fullName>
    </submittedName>
</protein>
<evidence type="ECO:0000313" key="1">
    <source>
        <dbReference type="EnsemblMetazoa" id="CJA07601a.1"/>
    </source>
</evidence>
<dbReference type="AlphaFoldDB" id="A0A8R1DNF5"/>
<sequence>MLQNSFKISTNQQKLLSKPPAAFKSSQYQTTHFQNVEDREKSDKVVKEIILGFLAKNTLSEVFKGFGIPTRSGLKIFFEKVAHCSIMRLNENSMDKLYDLMMMQYKYHLIKMTMPEQIMTVTVNHLRALLDLVPLDREIGAAVEHAYTMAYTYYRPLGPMGWYMLRNTLLVFFQDTRVKVSSLVRASMQQSNGKFVIFDKNTPIQLMENGQPVGEIKYFTKTGDVSHTSDFPTPYKYVPFENFPDTLDAPKRSTDLGFNNYKSGDGLQIFGGGIGKLPKGVKEGNEMAFLETLMSTTTTSNVDGQLGGMAREG</sequence>
<keyword evidence="2" id="KW-1185">Reference proteome</keyword>
<accession>A0A8R1DNF5</accession>
<dbReference type="PANTHER" id="PTHR21439:SF0">
    <property type="entry name" value="PROTEIN OSCP1"/>
    <property type="match status" value="1"/>
</dbReference>
<dbReference type="InterPro" id="IPR019332">
    <property type="entry name" value="OSCP1"/>
</dbReference>
<dbReference type="Pfam" id="PF10188">
    <property type="entry name" value="Oscp1"/>
    <property type="match status" value="1"/>
</dbReference>